<name>A0AAW0BP64_9AGAR</name>
<keyword evidence="3" id="KW-1185">Reference proteome</keyword>
<accession>A0AAW0BP64</accession>
<feature type="domain" description="DUF6589" evidence="1">
    <location>
        <begin position="1"/>
        <end position="142"/>
    </location>
</feature>
<dbReference type="Proteomes" id="UP001362999">
    <property type="component" value="Unassembled WGS sequence"/>
</dbReference>
<proteinExistence type="predicted"/>
<evidence type="ECO:0000313" key="2">
    <source>
        <dbReference type="EMBL" id="KAK7027843.1"/>
    </source>
</evidence>
<dbReference type="AlphaFoldDB" id="A0AAW0BP64"/>
<organism evidence="2 3">
    <name type="scientific">Favolaschia claudopus</name>
    <dbReference type="NCBI Taxonomy" id="2862362"/>
    <lineage>
        <taxon>Eukaryota</taxon>
        <taxon>Fungi</taxon>
        <taxon>Dikarya</taxon>
        <taxon>Basidiomycota</taxon>
        <taxon>Agaricomycotina</taxon>
        <taxon>Agaricomycetes</taxon>
        <taxon>Agaricomycetidae</taxon>
        <taxon>Agaricales</taxon>
        <taxon>Marasmiineae</taxon>
        <taxon>Mycenaceae</taxon>
        <taxon>Favolaschia</taxon>
    </lineage>
</organism>
<dbReference type="Pfam" id="PF20231">
    <property type="entry name" value="DUF6589"/>
    <property type="match status" value="1"/>
</dbReference>
<sequence length="229" mass="26529">MFLRDVIPFILLRSAVRLGDVGFMEDMIPLLLYRFVGGKNSLYAIEMLELLQAFNREWPAELCEFVRENCFVINNTGRENGSMPIDEAQELNIKDIKVTYRSEGPKIDWDYLKKLHPAIHVIRAVNAHMEAEFKTRVRGTKHTVPRKELDIQALQQWYRASEVHKLQPGRVYSQNPKKVSKDVPRDFLAKGSSGVQLGSTLEHWHENRSIERSTIQNWDDVSGSEDDFD</sequence>
<reference evidence="2 3" key="1">
    <citation type="journal article" date="2024" name="J Genomics">
        <title>Draft genome sequencing and assembly of Favolaschia claudopus CIRM-BRFM 2984 isolated from oak limbs.</title>
        <authorList>
            <person name="Navarro D."/>
            <person name="Drula E."/>
            <person name="Chaduli D."/>
            <person name="Cazenave R."/>
            <person name="Ahrendt S."/>
            <person name="Wang J."/>
            <person name="Lipzen A."/>
            <person name="Daum C."/>
            <person name="Barry K."/>
            <person name="Grigoriev I.V."/>
            <person name="Favel A."/>
            <person name="Rosso M.N."/>
            <person name="Martin F."/>
        </authorList>
    </citation>
    <scope>NUCLEOTIDE SEQUENCE [LARGE SCALE GENOMIC DNA]</scope>
    <source>
        <strain evidence="2 3">CIRM-BRFM 2984</strain>
    </source>
</reference>
<dbReference type="EMBL" id="JAWWNJ010000029">
    <property type="protein sequence ID" value="KAK7027843.1"/>
    <property type="molecule type" value="Genomic_DNA"/>
</dbReference>
<evidence type="ECO:0000259" key="1">
    <source>
        <dbReference type="Pfam" id="PF20231"/>
    </source>
</evidence>
<evidence type="ECO:0000313" key="3">
    <source>
        <dbReference type="Proteomes" id="UP001362999"/>
    </source>
</evidence>
<protein>
    <recommendedName>
        <fullName evidence="1">DUF6589 domain-containing protein</fullName>
    </recommendedName>
</protein>
<dbReference type="InterPro" id="IPR046496">
    <property type="entry name" value="DUF6589"/>
</dbReference>
<comment type="caution">
    <text evidence="2">The sequence shown here is derived from an EMBL/GenBank/DDBJ whole genome shotgun (WGS) entry which is preliminary data.</text>
</comment>
<gene>
    <name evidence="2" type="ORF">R3P38DRAFT_3521255</name>
</gene>